<sequence>MDEPPATAPIYATKWSPALPQNTIPELNEALGITAQVFHACEGELHLPVTVLESLFKVPRPVMMWIHGSSYAFGEGVSPCSTCARYRLNKMSSWSL</sequence>
<name>A0ABR9FYZ7_9GAMM</name>
<gene>
    <name evidence="1" type="ORF">EI547_10370</name>
</gene>
<protein>
    <submittedName>
        <fullName evidence="1">Uncharacterized protein</fullName>
    </submittedName>
</protein>
<comment type="caution">
    <text evidence="1">The sequence shown here is derived from an EMBL/GenBank/DDBJ whole genome shotgun (WGS) entry which is preliminary data.</text>
</comment>
<dbReference type="Gene3D" id="3.40.50.1820">
    <property type="entry name" value="alpha/beta hydrolase"/>
    <property type="match status" value="1"/>
</dbReference>
<accession>A0ABR9FYZ7</accession>
<proteinExistence type="predicted"/>
<dbReference type="InterPro" id="IPR029058">
    <property type="entry name" value="AB_hydrolase_fold"/>
</dbReference>
<dbReference type="Proteomes" id="UP001645038">
    <property type="component" value="Unassembled WGS sequence"/>
</dbReference>
<keyword evidence="2" id="KW-1185">Reference proteome</keyword>
<organism evidence="1 2">
    <name type="scientific">Halomonas colorata</name>
    <dbReference type="NCBI Taxonomy" id="2742615"/>
    <lineage>
        <taxon>Bacteria</taxon>
        <taxon>Pseudomonadati</taxon>
        <taxon>Pseudomonadota</taxon>
        <taxon>Gammaproteobacteria</taxon>
        <taxon>Oceanospirillales</taxon>
        <taxon>Halomonadaceae</taxon>
        <taxon>Halomonas</taxon>
    </lineage>
</organism>
<dbReference type="SUPFAM" id="SSF53474">
    <property type="entry name" value="alpha/beta-Hydrolases"/>
    <property type="match status" value="1"/>
</dbReference>
<reference evidence="1 2" key="1">
    <citation type="submission" date="2020-07" db="EMBL/GenBank/DDBJ databases">
        <title>Halophilic bacteria isolated from french cheeses.</title>
        <authorList>
            <person name="Kothe C.I."/>
            <person name="Farah-Kraiem B."/>
            <person name="Renault P."/>
            <person name="Dridi B."/>
        </authorList>
    </citation>
    <scope>NUCLEOTIDE SEQUENCE [LARGE SCALE GENOMIC DNA]</scope>
    <source>
        <strain evidence="1 2">FME20</strain>
    </source>
</reference>
<evidence type="ECO:0000313" key="1">
    <source>
        <dbReference type="EMBL" id="MBE0463857.1"/>
    </source>
</evidence>
<evidence type="ECO:0000313" key="2">
    <source>
        <dbReference type="Proteomes" id="UP001645038"/>
    </source>
</evidence>
<dbReference type="RefSeq" id="WP_192538494.1">
    <property type="nucleotide sequence ID" value="NZ_RRZB01000023.1"/>
</dbReference>
<dbReference type="EMBL" id="RRZB01000023">
    <property type="protein sequence ID" value="MBE0463857.1"/>
    <property type="molecule type" value="Genomic_DNA"/>
</dbReference>